<dbReference type="AlphaFoldDB" id="W4V7K1"/>
<organism evidence="1 2">
    <name type="scientific">Acetivibrio straminisolvens JCM 21531</name>
    <dbReference type="NCBI Taxonomy" id="1294263"/>
    <lineage>
        <taxon>Bacteria</taxon>
        <taxon>Bacillati</taxon>
        <taxon>Bacillota</taxon>
        <taxon>Clostridia</taxon>
        <taxon>Eubacteriales</taxon>
        <taxon>Oscillospiraceae</taxon>
        <taxon>Acetivibrio</taxon>
    </lineage>
</organism>
<protein>
    <submittedName>
        <fullName evidence="1">CRISPR-associated protein</fullName>
    </submittedName>
</protein>
<dbReference type="InterPro" id="IPR010144">
    <property type="entry name" value="CRISPR-assoc_prot_Csd1-typ"/>
</dbReference>
<comment type="caution">
    <text evidence="1">The sequence shown here is derived from an EMBL/GenBank/DDBJ whole genome shotgun (WGS) entry which is preliminary data.</text>
</comment>
<dbReference type="Pfam" id="PF09709">
    <property type="entry name" value="Cas_Csd1"/>
    <property type="match status" value="1"/>
</dbReference>
<dbReference type="OrthoDB" id="9778918at2"/>
<reference evidence="1" key="1">
    <citation type="journal article" date="2014" name="Genome Announc.">
        <title>Draft Genome Sequence of Clostridium straminisolvens Strain JCM 21531T, Isolated from a Cellulose-Degrading Bacterial Community.</title>
        <authorList>
            <person name="Yuki M."/>
            <person name="Oshima K."/>
            <person name="Suda W."/>
            <person name="Sakamoto M."/>
            <person name="Kitamura K."/>
            <person name="Iida T."/>
            <person name="Hattori M."/>
            <person name="Ohkuma M."/>
        </authorList>
    </citation>
    <scope>NUCLEOTIDE SEQUENCE [LARGE SCALE GENOMIC DNA]</scope>
    <source>
        <strain evidence="1">JCM 21531</strain>
    </source>
</reference>
<dbReference type="STRING" id="1294263.JCM21531_2872"/>
<dbReference type="NCBIfam" id="TIGR01863">
    <property type="entry name" value="cas_Csd1"/>
    <property type="match status" value="1"/>
</dbReference>
<dbReference type="EMBL" id="BAVR01000035">
    <property type="protein sequence ID" value="GAE89355.1"/>
    <property type="molecule type" value="Genomic_DNA"/>
</dbReference>
<accession>W4V7K1</accession>
<evidence type="ECO:0000313" key="2">
    <source>
        <dbReference type="Proteomes" id="UP000019109"/>
    </source>
</evidence>
<keyword evidence="2" id="KW-1185">Reference proteome</keyword>
<gene>
    <name evidence="1" type="ORF">JCM21531_2872</name>
</gene>
<dbReference type="Proteomes" id="UP000019109">
    <property type="component" value="Unassembled WGS sequence"/>
</dbReference>
<name>W4V7K1_9FIRM</name>
<evidence type="ECO:0000313" key="1">
    <source>
        <dbReference type="EMBL" id="GAE89355.1"/>
    </source>
</evidence>
<dbReference type="CDD" id="cd09757">
    <property type="entry name" value="Cas8c_I-C"/>
    <property type="match status" value="1"/>
</dbReference>
<sequence>MILQALSNYYNTLINSDSGVAPPGYSNSKVSHILLISTEGELLDVIPIYKPENKKLLPRYMILPQEVQRTSGKKANFLYDNSSYVLGICLNETTKQPIVDISIDNFNIFKEFNNNRLKDIDDIKAKAFLKFINNWNPRKWQENPIIFNKANELCSGYNIVFKIEGEGFLHESSFVSELIAKAIDEDNDNFTAQCLVTGEFGNISRTHNLIKGVKGAQSSGAAIVSFNNESFKSYGKDQSFNAPVSKKATFEYTTALNYLLNSKLNSLTFADTTIVFWAEKKDLDSKEEIILSWSLDPFEPDISENENDDKKQFAVDRTTARQAKEILENIMDGISVKNSDFRHDTKCYILGLAPNAARISVRFWEVNSFGEVLNKITTHYKDIYIVGSKKFGNFIPPWRLLKEVAAQGKTENIPPLLAGQLLYSILTGAQYPYNLYTMALSRVRKNKRNDEKGETANPISVGIIKAYLIRKFRTYKQKDKEEMITVSLNESLTENAYLLGRLFSLLEKAQKDAIGKEINSGISDKYFGTASSTPAVVFPILLRLYRHHKSKLDKEGKGTYIDIKIQEVMNKLESFPAYLNLEHQGLFVLGYYHQNQANYIKKEDKEEIK</sequence>
<dbReference type="RefSeq" id="WP_038289550.1">
    <property type="nucleotide sequence ID" value="NZ_BAVR01000035.1"/>
</dbReference>
<proteinExistence type="predicted"/>